<sequence>MTHALTPSQIITRGNFVIGSDEMWKHMIKHGAPVP</sequence>
<accession>A0A2C9VGR2</accession>
<organism evidence="1">
    <name type="scientific">Manihot esculenta</name>
    <name type="common">Cassava</name>
    <name type="synonym">Jatropha manihot</name>
    <dbReference type="NCBI Taxonomy" id="3983"/>
    <lineage>
        <taxon>Eukaryota</taxon>
        <taxon>Viridiplantae</taxon>
        <taxon>Streptophyta</taxon>
        <taxon>Embryophyta</taxon>
        <taxon>Tracheophyta</taxon>
        <taxon>Spermatophyta</taxon>
        <taxon>Magnoliopsida</taxon>
        <taxon>eudicotyledons</taxon>
        <taxon>Gunneridae</taxon>
        <taxon>Pentapetalae</taxon>
        <taxon>rosids</taxon>
        <taxon>fabids</taxon>
        <taxon>Malpighiales</taxon>
        <taxon>Euphorbiaceae</taxon>
        <taxon>Crotonoideae</taxon>
        <taxon>Manihoteae</taxon>
        <taxon>Manihot</taxon>
    </lineage>
</organism>
<protein>
    <submittedName>
        <fullName evidence="1">Uncharacterized protein</fullName>
    </submittedName>
</protein>
<gene>
    <name evidence="1" type="ORF">MANES_08G160600</name>
</gene>
<reference evidence="1" key="1">
    <citation type="submission" date="2016-02" db="EMBL/GenBank/DDBJ databases">
        <title>WGS assembly of Manihot esculenta.</title>
        <authorList>
            <person name="Bredeson J.V."/>
            <person name="Prochnik S.E."/>
            <person name="Lyons J.B."/>
            <person name="Schmutz J."/>
            <person name="Grimwood J."/>
            <person name="Vrebalov J."/>
            <person name="Bart R.S."/>
            <person name="Amuge T."/>
            <person name="Ferguson M.E."/>
            <person name="Green R."/>
            <person name="Putnam N."/>
            <person name="Stites J."/>
            <person name="Rounsley S."/>
            <person name="Rokhsar D.S."/>
        </authorList>
    </citation>
    <scope>NUCLEOTIDE SEQUENCE [LARGE SCALE GENOMIC DNA]</scope>
    <source>
        <tissue evidence="1">Leaf</tissue>
    </source>
</reference>
<dbReference type="AlphaFoldDB" id="A0A2C9VGR2"/>
<proteinExistence type="predicted"/>
<evidence type="ECO:0000313" key="1">
    <source>
        <dbReference type="EMBL" id="OAY44556.1"/>
    </source>
</evidence>
<dbReference type="EMBL" id="CM004394">
    <property type="protein sequence ID" value="OAY44556.1"/>
    <property type="molecule type" value="Genomic_DNA"/>
</dbReference>
<name>A0A2C9VGR2_MANES</name>